<proteinExistence type="predicted"/>
<gene>
    <name evidence="1" type="ORF">GCM10022419_056420</name>
</gene>
<reference evidence="2" key="1">
    <citation type="journal article" date="2019" name="Int. J. Syst. Evol. Microbiol.">
        <title>The Global Catalogue of Microorganisms (GCM) 10K type strain sequencing project: providing services to taxonomists for standard genome sequencing and annotation.</title>
        <authorList>
            <consortium name="The Broad Institute Genomics Platform"/>
            <consortium name="The Broad Institute Genome Sequencing Center for Infectious Disease"/>
            <person name="Wu L."/>
            <person name="Ma J."/>
        </authorList>
    </citation>
    <scope>NUCLEOTIDE SEQUENCE [LARGE SCALE GENOMIC DNA]</scope>
    <source>
        <strain evidence="2">JCM 17326</strain>
    </source>
</reference>
<evidence type="ECO:0000313" key="2">
    <source>
        <dbReference type="Proteomes" id="UP001500630"/>
    </source>
</evidence>
<comment type="caution">
    <text evidence="1">The sequence shown here is derived from an EMBL/GenBank/DDBJ whole genome shotgun (WGS) entry which is preliminary data.</text>
</comment>
<keyword evidence="2" id="KW-1185">Reference proteome</keyword>
<evidence type="ECO:0000313" key="1">
    <source>
        <dbReference type="EMBL" id="GAA3568340.1"/>
    </source>
</evidence>
<protein>
    <submittedName>
        <fullName evidence="1">Uncharacterized protein</fullName>
    </submittedName>
</protein>
<sequence length="97" mass="9621">MAVAAPRLEELVAVAGPRLGALVAVVCREVRVGFVDLGLGVVEVGRSLVAGVSPGLEVVVAGPGRAAVLVGPRVVMRRGLEVVVGGYRLGAGGGVVL</sequence>
<accession>A0ABP6XQC0</accession>
<dbReference type="EMBL" id="BAABDQ010000013">
    <property type="protein sequence ID" value="GAA3568340.1"/>
    <property type="molecule type" value="Genomic_DNA"/>
</dbReference>
<organism evidence="1 2">
    <name type="scientific">Nonomuraea rosea</name>
    <dbReference type="NCBI Taxonomy" id="638574"/>
    <lineage>
        <taxon>Bacteria</taxon>
        <taxon>Bacillati</taxon>
        <taxon>Actinomycetota</taxon>
        <taxon>Actinomycetes</taxon>
        <taxon>Streptosporangiales</taxon>
        <taxon>Streptosporangiaceae</taxon>
        <taxon>Nonomuraea</taxon>
    </lineage>
</organism>
<dbReference type="Proteomes" id="UP001500630">
    <property type="component" value="Unassembled WGS sequence"/>
</dbReference>
<name>A0ABP6XQC0_9ACTN</name>